<evidence type="ECO:0000256" key="1">
    <source>
        <dbReference type="SAM" id="MobiDB-lite"/>
    </source>
</evidence>
<organism evidence="2 3">
    <name type="scientific">Schistocephalus solidus</name>
    <name type="common">Tapeworm</name>
    <dbReference type="NCBI Taxonomy" id="70667"/>
    <lineage>
        <taxon>Eukaryota</taxon>
        <taxon>Metazoa</taxon>
        <taxon>Spiralia</taxon>
        <taxon>Lophotrochozoa</taxon>
        <taxon>Platyhelminthes</taxon>
        <taxon>Cestoda</taxon>
        <taxon>Eucestoda</taxon>
        <taxon>Diphyllobothriidea</taxon>
        <taxon>Diphyllobothriidae</taxon>
        <taxon>Schistocephalus</taxon>
    </lineage>
</organism>
<reference evidence="2 3" key="1">
    <citation type="submission" date="2018-11" db="EMBL/GenBank/DDBJ databases">
        <authorList>
            <consortium name="Pathogen Informatics"/>
        </authorList>
    </citation>
    <scope>NUCLEOTIDE SEQUENCE [LARGE SCALE GENOMIC DNA]</scope>
    <source>
        <strain evidence="2 3">NST_G2</strain>
    </source>
</reference>
<sequence>MRETTPRAAVSNCSSLVPPTDLGGDLHHSRPNASLLASETGLARACTKNAVSQAGECVFARIPSSAQQLTVKSHRCSTPSLNAEIYQTMQPWRVHTGKPPELGTSQQLPDRHRFFSDSLKQHQHFPQKPVGYDQYQHTSDMRGDVVMVSAGAAPVRDLRSPFSELRQSLEAAFLSSRTKKGGSPSSSSPPDQAHPSGQPHLEAVHSSGVPNGTSSEAASFWKEVRPASGVHTTTPGKYAPTLRNIPPQRSTVMPCHPFGSLVPDVSDDHPPVLPTAFLPGADFVDLVEQESNEYDEYVLQTASVHSYAHSLGFVRQAIGDSWAGTNLQLSTVIASVAYGEAGLVEHITGGGGVVGDGDGVGGGGDGGGGDGGGADGGGVGGGGVGGCGGVGGGGVGGCGGVGGGGVGGCGGVVGVDGVGGCGGGIQASHGRQTRVCACVLG</sequence>
<feature type="compositionally biased region" description="Polar residues" evidence="1">
    <location>
        <begin position="208"/>
        <end position="217"/>
    </location>
</feature>
<protein>
    <submittedName>
        <fullName evidence="2">Uncharacterized protein</fullName>
    </submittedName>
</protein>
<proteinExistence type="predicted"/>
<dbReference type="Proteomes" id="UP000275846">
    <property type="component" value="Unassembled WGS sequence"/>
</dbReference>
<feature type="region of interest" description="Disordered" evidence="1">
    <location>
        <begin position="174"/>
        <end position="248"/>
    </location>
</feature>
<dbReference type="EMBL" id="UYSU01036547">
    <property type="protein sequence ID" value="VDL97847.1"/>
    <property type="molecule type" value="Genomic_DNA"/>
</dbReference>
<accession>A0A3P7EDX2</accession>
<gene>
    <name evidence="2" type="ORF">SSLN_LOCUS11462</name>
</gene>
<name>A0A3P7EDX2_SCHSO</name>
<keyword evidence="3" id="KW-1185">Reference proteome</keyword>
<evidence type="ECO:0000313" key="2">
    <source>
        <dbReference type="EMBL" id="VDL97847.1"/>
    </source>
</evidence>
<evidence type="ECO:0000313" key="3">
    <source>
        <dbReference type="Proteomes" id="UP000275846"/>
    </source>
</evidence>
<dbReference type="AlphaFoldDB" id="A0A3P7EDX2"/>